<evidence type="ECO:0000256" key="3">
    <source>
        <dbReference type="ARBA" id="ARBA00022737"/>
    </source>
</evidence>
<evidence type="ECO:0000256" key="5">
    <source>
        <dbReference type="ARBA" id="ARBA00022833"/>
    </source>
</evidence>
<dbReference type="FunFam" id="3.30.160.60:FF:000478">
    <property type="entry name" value="Zinc finger protein 133"/>
    <property type="match status" value="2"/>
</dbReference>
<evidence type="ECO:0000256" key="6">
    <source>
        <dbReference type="ARBA" id="ARBA00023242"/>
    </source>
</evidence>
<evidence type="ECO:0000313" key="11">
    <source>
        <dbReference type="Proteomes" id="UP000265180"/>
    </source>
</evidence>
<dbReference type="InterPro" id="IPR036236">
    <property type="entry name" value="Znf_C2H2_sf"/>
</dbReference>
<reference evidence="10" key="4">
    <citation type="submission" date="2025-09" db="UniProtKB">
        <authorList>
            <consortium name="Ensembl"/>
        </authorList>
    </citation>
    <scope>IDENTIFICATION</scope>
    <source>
        <strain evidence="10">HNI</strain>
    </source>
</reference>
<keyword evidence="2" id="KW-0479">Metal-binding</keyword>
<dbReference type="PROSITE" id="PS50157">
    <property type="entry name" value="ZINC_FINGER_C2H2_2"/>
    <property type="match status" value="3"/>
</dbReference>
<organism evidence="10 11">
    <name type="scientific">Oryzias latipes</name>
    <name type="common">Japanese rice fish</name>
    <name type="synonym">Japanese killifish</name>
    <dbReference type="NCBI Taxonomy" id="8090"/>
    <lineage>
        <taxon>Eukaryota</taxon>
        <taxon>Metazoa</taxon>
        <taxon>Chordata</taxon>
        <taxon>Craniata</taxon>
        <taxon>Vertebrata</taxon>
        <taxon>Euteleostomi</taxon>
        <taxon>Actinopterygii</taxon>
        <taxon>Neopterygii</taxon>
        <taxon>Teleostei</taxon>
        <taxon>Neoteleostei</taxon>
        <taxon>Acanthomorphata</taxon>
        <taxon>Ovalentaria</taxon>
        <taxon>Atherinomorphae</taxon>
        <taxon>Beloniformes</taxon>
        <taxon>Adrianichthyidae</taxon>
        <taxon>Oryziinae</taxon>
        <taxon>Oryzias</taxon>
    </lineage>
</organism>
<dbReference type="SUPFAM" id="SSF57667">
    <property type="entry name" value="beta-beta-alpha zinc fingers"/>
    <property type="match status" value="2"/>
</dbReference>
<evidence type="ECO:0000256" key="4">
    <source>
        <dbReference type="ARBA" id="ARBA00022771"/>
    </source>
</evidence>
<dbReference type="PROSITE" id="PS00028">
    <property type="entry name" value="ZINC_FINGER_C2H2_1"/>
    <property type="match status" value="3"/>
</dbReference>
<sequence>GENTEVVCLSEPSLKMKYVEPFVKLYFRIIGLKQRDSEPFDRGHGVLKKKIIYFVCVLTDLPQHFLNNQEITIHTSHSCEKQDEPEPQQDKQEEQNSPEVKVEQGELCISQDEDQLDLKQEEPEPQQDKEKEQNSTQIKEEQEEPCISQDEEQLDLTQKADTLIEIPTYEEDENSEADLNSQQNFNVTDSQDEEGSQHTTLSGKRKRIAHVSVHRGMESNEGPYVCKECSKSFNQKYVLKRHMTIHTGEKPFTCKECDRSFNRKCNLQKHQQIHTKEKPFSCKECGKSFKLKSGLKKHQIIHTGEKPFSCKECGRSFTVKSNKLYSSHNGGILLSSAAKKTFRNTNSKKSGIHRGIK</sequence>
<feature type="domain" description="C2H2-type" evidence="9">
    <location>
        <begin position="252"/>
        <end position="279"/>
    </location>
</feature>
<reference key="1">
    <citation type="journal article" date="2007" name="Nature">
        <title>The medaka draft genome and insights into vertebrate genome evolution.</title>
        <authorList>
            <person name="Kasahara M."/>
            <person name="Naruse K."/>
            <person name="Sasaki S."/>
            <person name="Nakatani Y."/>
            <person name="Qu W."/>
            <person name="Ahsan B."/>
            <person name="Yamada T."/>
            <person name="Nagayasu Y."/>
            <person name="Doi K."/>
            <person name="Kasai Y."/>
            <person name="Jindo T."/>
            <person name="Kobayashi D."/>
            <person name="Shimada A."/>
            <person name="Toyoda A."/>
            <person name="Kuroki Y."/>
            <person name="Fujiyama A."/>
            <person name="Sasaki T."/>
            <person name="Shimizu A."/>
            <person name="Asakawa S."/>
            <person name="Shimizu N."/>
            <person name="Hashimoto S."/>
            <person name="Yang J."/>
            <person name="Lee Y."/>
            <person name="Matsushima K."/>
            <person name="Sugano S."/>
            <person name="Sakaizumi M."/>
            <person name="Narita T."/>
            <person name="Ohishi K."/>
            <person name="Haga S."/>
            <person name="Ohta F."/>
            <person name="Nomoto H."/>
            <person name="Nogata K."/>
            <person name="Morishita T."/>
            <person name="Endo T."/>
            <person name="Shin-I T."/>
            <person name="Takeda H."/>
            <person name="Morishita S."/>
            <person name="Kohara Y."/>
        </authorList>
    </citation>
    <scope>NUCLEOTIDE SEQUENCE [LARGE SCALE GENOMIC DNA]</scope>
    <source>
        <strain>Hd-rR</strain>
    </source>
</reference>
<reference evidence="10 11" key="2">
    <citation type="submission" date="2017-04" db="EMBL/GenBank/DDBJ databases">
        <title>CpG methylation of centromeres and impact of large insertions on vertebrate speciation.</title>
        <authorList>
            <person name="Ichikawa K."/>
            <person name="Yoshimura J."/>
            <person name="Morishita S."/>
        </authorList>
    </citation>
    <scope>NUCLEOTIDE SEQUENCE</scope>
    <source>
        <strain evidence="10 11">HNI</strain>
    </source>
</reference>
<dbReference type="Proteomes" id="UP000265180">
    <property type="component" value="Chromosome 24"/>
</dbReference>
<feature type="compositionally biased region" description="Acidic residues" evidence="8">
    <location>
        <begin position="141"/>
        <end position="153"/>
    </location>
</feature>
<accession>A0A3P9MII7</accession>
<comment type="subcellular location">
    <subcellularLocation>
        <location evidence="1">Nucleus</location>
    </subcellularLocation>
</comment>
<keyword evidence="6" id="KW-0539">Nucleus</keyword>
<dbReference type="AlphaFoldDB" id="A0A3P9MII7"/>
<evidence type="ECO:0000256" key="8">
    <source>
        <dbReference type="SAM" id="MobiDB-lite"/>
    </source>
</evidence>
<proteinExistence type="predicted"/>
<dbReference type="Ensembl" id="ENSORLT00020034250.1">
    <property type="protein sequence ID" value="ENSORLP00020032651.1"/>
    <property type="gene ID" value="ENSORLG00020018328.1"/>
</dbReference>
<keyword evidence="3" id="KW-0677">Repeat</keyword>
<dbReference type="GO" id="GO:0008270">
    <property type="term" value="F:zinc ion binding"/>
    <property type="evidence" value="ECO:0007669"/>
    <property type="project" value="UniProtKB-KW"/>
</dbReference>
<feature type="compositionally biased region" description="Basic and acidic residues" evidence="8">
    <location>
        <begin position="77"/>
        <end position="104"/>
    </location>
</feature>
<feature type="compositionally biased region" description="Basic and acidic residues" evidence="8">
    <location>
        <begin position="116"/>
        <end position="133"/>
    </location>
</feature>
<dbReference type="FunFam" id="3.30.160.60:FF:000358">
    <property type="entry name" value="zinc finger protein 24"/>
    <property type="match status" value="1"/>
</dbReference>
<evidence type="ECO:0000256" key="1">
    <source>
        <dbReference type="ARBA" id="ARBA00004123"/>
    </source>
</evidence>
<feature type="domain" description="C2H2-type" evidence="9">
    <location>
        <begin position="224"/>
        <end position="251"/>
    </location>
</feature>
<evidence type="ECO:0000256" key="2">
    <source>
        <dbReference type="ARBA" id="ARBA00022723"/>
    </source>
</evidence>
<dbReference type="InterPro" id="IPR013087">
    <property type="entry name" value="Znf_C2H2_type"/>
</dbReference>
<dbReference type="FunFam" id="3.30.160.60:FF:000100">
    <property type="entry name" value="Zinc finger 45-like"/>
    <property type="match status" value="1"/>
</dbReference>
<dbReference type="PANTHER" id="PTHR23235">
    <property type="entry name" value="KRUEPPEL-LIKE TRANSCRIPTION FACTOR"/>
    <property type="match status" value="1"/>
</dbReference>
<evidence type="ECO:0000256" key="7">
    <source>
        <dbReference type="PROSITE-ProRule" id="PRU00042"/>
    </source>
</evidence>
<feature type="region of interest" description="Disordered" evidence="8">
    <location>
        <begin position="76"/>
        <end position="153"/>
    </location>
</feature>
<keyword evidence="5" id="KW-0862">Zinc</keyword>
<evidence type="ECO:0000313" key="10">
    <source>
        <dbReference type="Ensembl" id="ENSORLP00020032651.1"/>
    </source>
</evidence>
<reference evidence="10" key="3">
    <citation type="submission" date="2025-08" db="UniProtKB">
        <authorList>
            <consortium name="Ensembl"/>
        </authorList>
    </citation>
    <scope>IDENTIFICATION</scope>
    <source>
        <strain evidence="10">HNI</strain>
    </source>
</reference>
<dbReference type="SMART" id="SM00355">
    <property type="entry name" value="ZnF_C2H2"/>
    <property type="match status" value="4"/>
</dbReference>
<dbReference type="Pfam" id="PF00096">
    <property type="entry name" value="zf-C2H2"/>
    <property type="match status" value="3"/>
</dbReference>
<dbReference type="Gene3D" id="3.30.160.60">
    <property type="entry name" value="Classic Zinc Finger"/>
    <property type="match status" value="4"/>
</dbReference>
<name>A0A3P9MII7_ORYLA</name>
<feature type="region of interest" description="Disordered" evidence="8">
    <location>
        <begin position="186"/>
        <end position="207"/>
    </location>
</feature>
<feature type="domain" description="C2H2-type" evidence="9">
    <location>
        <begin position="280"/>
        <end position="307"/>
    </location>
</feature>
<dbReference type="GO" id="GO:0005634">
    <property type="term" value="C:nucleus"/>
    <property type="evidence" value="ECO:0007669"/>
    <property type="project" value="UniProtKB-SubCell"/>
</dbReference>
<keyword evidence="4 7" id="KW-0863">Zinc-finger</keyword>
<protein>
    <recommendedName>
        <fullName evidence="9">C2H2-type domain-containing protein</fullName>
    </recommendedName>
</protein>
<evidence type="ECO:0000259" key="9">
    <source>
        <dbReference type="PROSITE" id="PS50157"/>
    </source>
</evidence>
<dbReference type="PANTHER" id="PTHR23235:SF142">
    <property type="entry name" value="ZINC FINGER PROTEIN 384"/>
    <property type="match status" value="1"/>
</dbReference>